<dbReference type="Gene3D" id="3.90.1200.10">
    <property type="match status" value="1"/>
</dbReference>
<dbReference type="PANTHER" id="PTHR21310">
    <property type="entry name" value="AMINOGLYCOSIDE PHOSPHOTRANSFERASE-RELATED-RELATED"/>
    <property type="match status" value="1"/>
</dbReference>
<dbReference type="InterPro" id="IPR051678">
    <property type="entry name" value="AGP_Transferase"/>
</dbReference>
<geneLocation type="plasmid" evidence="2 3">
    <name>megaplasmid</name>
</geneLocation>
<dbReference type="Pfam" id="PF01636">
    <property type="entry name" value="APH"/>
    <property type="match status" value="1"/>
</dbReference>
<reference evidence="3" key="1">
    <citation type="journal article" date="2010" name="PLoS ONE">
        <title>The complete genome sequence of Cupriavidus metallidurans strain CH34, a master survivalist in harsh and anthropogenic environments.</title>
        <authorList>
            <person name="Janssen P.J."/>
            <person name="Van Houdt R."/>
            <person name="Moors H."/>
            <person name="Monsieurs P."/>
            <person name="Morin N."/>
            <person name="Michaux A."/>
            <person name="Benotmane M.A."/>
            <person name="Leys N."/>
            <person name="Vallaeys T."/>
            <person name="Lapidus A."/>
            <person name="Monchy S."/>
            <person name="Medigue C."/>
            <person name="Taghavi S."/>
            <person name="McCorkle S."/>
            <person name="Dunn J."/>
            <person name="van der Lelie D."/>
            <person name="Mergeay M."/>
        </authorList>
    </citation>
    <scope>NUCLEOTIDE SEQUENCE [LARGE SCALE GENOMIC DNA]</scope>
    <source>
        <strain evidence="3">ATCC 43123 / DSM 2839 / NBRC 102507 / CH34</strain>
    </source>
</reference>
<gene>
    <name evidence="2" type="ordered locus">Rmet_5527</name>
</gene>
<organism evidence="2 3">
    <name type="scientific">Cupriavidus metallidurans (strain ATCC 43123 / DSM 2839 / NBRC 102507 / CH34)</name>
    <name type="common">Ralstonia metallidurans</name>
    <dbReference type="NCBI Taxonomy" id="266264"/>
    <lineage>
        <taxon>Bacteria</taxon>
        <taxon>Pseudomonadati</taxon>
        <taxon>Pseudomonadota</taxon>
        <taxon>Betaproteobacteria</taxon>
        <taxon>Burkholderiales</taxon>
        <taxon>Burkholderiaceae</taxon>
        <taxon>Cupriavidus</taxon>
    </lineage>
</organism>
<evidence type="ECO:0000313" key="3">
    <source>
        <dbReference type="Proteomes" id="UP000002429"/>
    </source>
</evidence>
<protein>
    <submittedName>
        <fullName evidence="2">Aminoglycoside phosphotransferase</fullName>
    </submittedName>
</protein>
<evidence type="ECO:0000259" key="1">
    <source>
        <dbReference type="Pfam" id="PF01636"/>
    </source>
</evidence>
<keyword evidence="2" id="KW-0614">Plasmid</keyword>
<dbReference type="EMBL" id="CP000353">
    <property type="protein sequence ID" value="ABF12386.1"/>
    <property type="molecule type" value="Genomic_DNA"/>
</dbReference>
<dbReference type="InterPro" id="IPR002575">
    <property type="entry name" value="Aminoglycoside_PTrfase"/>
</dbReference>
<dbReference type="InterPro" id="IPR011009">
    <property type="entry name" value="Kinase-like_dom_sf"/>
</dbReference>
<dbReference type="InterPro" id="IPR041726">
    <property type="entry name" value="ACAD10_11_N"/>
</dbReference>
<dbReference type="PANTHER" id="PTHR21310:SF57">
    <property type="entry name" value="BLR2944 PROTEIN"/>
    <property type="match status" value="1"/>
</dbReference>
<dbReference type="SUPFAM" id="SSF56112">
    <property type="entry name" value="Protein kinase-like (PK-like)"/>
    <property type="match status" value="1"/>
</dbReference>
<dbReference type="Proteomes" id="UP000002429">
    <property type="component" value="Plasmid megaplasmid"/>
</dbReference>
<sequence length="311" mass="33909">MPGEIANLRRLSGGATKQTWAFEWRCGSAVQQLILQLTGATIGAAGRAPKLEAREDASVMKAARAAGAPAPVVRVILEPEDGMGAGYVTEFIEGETLGRRVVLDEALSGARSVLARQCGEVLGKIHQVPTTDLSFLKVLTPEDEFATYRDLLSECNVQHPALSFAIRWIEEHLPEMETAGLVHADFRTGNLIVGEQGLRCVLDWEIARIGDPMQDLGVLCMRSWRFGGRGDVGGFGARDDLYAGYESVTGRVVDKQRVHFWEAFANLKWAIACVRRGSAQAAGGSQASLELSAIGRRMEEPLWDFMNLVKP</sequence>
<proteinExistence type="predicted"/>
<dbReference type="CDD" id="cd05154">
    <property type="entry name" value="ACAD10_11_N-like"/>
    <property type="match status" value="1"/>
</dbReference>
<dbReference type="HOGENOM" id="CLU_007526_1_1_4"/>
<accession>Q1LBU0</accession>
<dbReference type="KEGG" id="rme:Rmet_5527"/>
<feature type="domain" description="Aminoglycoside phosphotransferase" evidence="1">
    <location>
        <begin position="8"/>
        <end position="246"/>
    </location>
</feature>
<evidence type="ECO:0000313" key="2">
    <source>
        <dbReference type="EMBL" id="ABF12386.1"/>
    </source>
</evidence>
<dbReference type="AlphaFoldDB" id="Q1LBU0"/>
<keyword evidence="3" id="KW-1185">Reference proteome</keyword>
<name>Q1LBU0_CUPMC</name>
<dbReference type="eggNOG" id="COG3173">
    <property type="taxonomic scope" value="Bacteria"/>
</dbReference>